<accession>A0A0A9AMQ8</accession>
<reference evidence="2" key="1">
    <citation type="submission" date="2014-09" db="EMBL/GenBank/DDBJ databases">
        <authorList>
            <person name="Magalhaes I.L.F."/>
            <person name="Oliveira U."/>
            <person name="Santos F.R."/>
            <person name="Vidigal T.H.D.A."/>
            <person name="Brescovit A.D."/>
            <person name="Santos A.J."/>
        </authorList>
    </citation>
    <scope>NUCLEOTIDE SEQUENCE</scope>
    <source>
        <tissue evidence="2">Shoot tissue taken approximately 20 cm above the soil surface</tissue>
    </source>
</reference>
<evidence type="ECO:0000256" key="1">
    <source>
        <dbReference type="SAM" id="MobiDB-lite"/>
    </source>
</evidence>
<organism evidence="2">
    <name type="scientific">Arundo donax</name>
    <name type="common">Giant reed</name>
    <name type="synonym">Donax arundinaceus</name>
    <dbReference type="NCBI Taxonomy" id="35708"/>
    <lineage>
        <taxon>Eukaryota</taxon>
        <taxon>Viridiplantae</taxon>
        <taxon>Streptophyta</taxon>
        <taxon>Embryophyta</taxon>
        <taxon>Tracheophyta</taxon>
        <taxon>Spermatophyta</taxon>
        <taxon>Magnoliopsida</taxon>
        <taxon>Liliopsida</taxon>
        <taxon>Poales</taxon>
        <taxon>Poaceae</taxon>
        <taxon>PACMAD clade</taxon>
        <taxon>Arundinoideae</taxon>
        <taxon>Arundineae</taxon>
        <taxon>Arundo</taxon>
    </lineage>
</organism>
<dbReference type="EMBL" id="GBRH01244891">
    <property type="protein sequence ID" value="JAD53004.1"/>
    <property type="molecule type" value="Transcribed_RNA"/>
</dbReference>
<feature type="region of interest" description="Disordered" evidence="1">
    <location>
        <begin position="1"/>
        <end position="25"/>
    </location>
</feature>
<sequence>MPQSSSNLKQFSKENKRPRTDNPILEREKYRNVLVYNYKQRRAYSQGKETQHFNFF</sequence>
<dbReference type="AlphaFoldDB" id="A0A0A9AMQ8"/>
<reference evidence="2" key="2">
    <citation type="journal article" date="2015" name="Data Brief">
        <title>Shoot transcriptome of the giant reed, Arundo donax.</title>
        <authorList>
            <person name="Barrero R.A."/>
            <person name="Guerrero F.D."/>
            <person name="Moolhuijzen P."/>
            <person name="Goolsby J.A."/>
            <person name="Tidwell J."/>
            <person name="Bellgard S.E."/>
            <person name="Bellgard M.I."/>
        </authorList>
    </citation>
    <scope>NUCLEOTIDE SEQUENCE</scope>
    <source>
        <tissue evidence="2">Shoot tissue taken approximately 20 cm above the soil surface</tissue>
    </source>
</reference>
<feature type="compositionally biased region" description="Polar residues" evidence="1">
    <location>
        <begin position="1"/>
        <end position="10"/>
    </location>
</feature>
<name>A0A0A9AMQ8_ARUDO</name>
<protein>
    <submittedName>
        <fullName evidence="2">Uncharacterized protein</fullName>
    </submittedName>
</protein>
<proteinExistence type="predicted"/>
<feature type="compositionally biased region" description="Basic and acidic residues" evidence="1">
    <location>
        <begin position="11"/>
        <end position="25"/>
    </location>
</feature>
<evidence type="ECO:0000313" key="2">
    <source>
        <dbReference type="EMBL" id="JAD53004.1"/>
    </source>
</evidence>